<comment type="similarity">
    <text evidence="3">Belongs to the cytochrome P450 family.</text>
</comment>
<dbReference type="GO" id="GO:0004497">
    <property type="term" value="F:monooxygenase activity"/>
    <property type="evidence" value="ECO:0007669"/>
    <property type="project" value="UniProtKB-KW"/>
</dbReference>
<feature type="domain" description="DUF4283" evidence="12">
    <location>
        <begin position="237"/>
        <end position="308"/>
    </location>
</feature>
<comment type="cofactor">
    <cofactor evidence="1">
        <name>heme</name>
        <dbReference type="ChEBI" id="CHEBI:30413"/>
    </cofactor>
</comment>
<dbReference type="Gene3D" id="1.10.630.10">
    <property type="entry name" value="Cytochrome P450"/>
    <property type="match status" value="2"/>
</dbReference>
<dbReference type="SUPFAM" id="SSF48264">
    <property type="entry name" value="Cytochrome P450"/>
    <property type="match status" value="1"/>
</dbReference>
<evidence type="ECO:0000313" key="13">
    <source>
        <dbReference type="EMBL" id="KAF9588459.1"/>
    </source>
</evidence>
<dbReference type="EMBL" id="JADFTS010000009">
    <property type="protein sequence ID" value="KAF9588459.1"/>
    <property type="molecule type" value="Genomic_DNA"/>
</dbReference>
<dbReference type="Pfam" id="PF00067">
    <property type="entry name" value="p450"/>
    <property type="match status" value="2"/>
</dbReference>
<evidence type="ECO:0000256" key="3">
    <source>
        <dbReference type="ARBA" id="ARBA00010617"/>
    </source>
</evidence>
<evidence type="ECO:0000256" key="10">
    <source>
        <dbReference type="ARBA" id="ARBA00023033"/>
    </source>
</evidence>
<dbReference type="Proteomes" id="UP000631114">
    <property type="component" value="Unassembled WGS sequence"/>
</dbReference>
<gene>
    <name evidence="13" type="ORF">IFM89_010218</name>
</gene>
<dbReference type="AlphaFoldDB" id="A0A835LE46"/>
<comment type="subcellular location">
    <subcellularLocation>
        <location evidence="2">Membrane</location>
        <topology evidence="2">Single-pass membrane protein</topology>
    </subcellularLocation>
</comment>
<evidence type="ECO:0000256" key="2">
    <source>
        <dbReference type="ARBA" id="ARBA00004167"/>
    </source>
</evidence>
<dbReference type="InterPro" id="IPR052306">
    <property type="entry name" value="CYP450_71D"/>
</dbReference>
<keyword evidence="7" id="KW-1133">Transmembrane helix</keyword>
<accession>A0A835LE46</accession>
<dbReference type="OrthoDB" id="6764281at2759"/>
<evidence type="ECO:0000256" key="9">
    <source>
        <dbReference type="ARBA" id="ARBA00023004"/>
    </source>
</evidence>
<dbReference type="InterPro" id="IPR025558">
    <property type="entry name" value="DUF4283"/>
</dbReference>
<keyword evidence="5" id="KW-0812">Transmembrane</keyword>
<evidence type="ECO:0000256" key="7">
    <source>
        <dbReference type="ARBA" id="ARBA00022989"/>
    </source>
</evidence>
<dbReference type="PANTHER" id="PTHR47953">
    <property type="entry name" value="OS08G0105600 PROTEIN"/>
    <property type="match status" value="1"/>
</dbReference>
<dbReference type="GO" id="GO:0044550">
    <property type="term" value="P:secondary metabolite biosynthetic process"/>
    <property type="evidence" value="ECO:0007669"/>
    <property type="project" value="UniProtKB-ARBA"/>
</dbReference>
<evidence type="ECO:0000313" key="14">
    <source>
        <dbReference type="Proteomes" id="UP000631114"/>
    </source>
</evidence>
<organism evidence="13 14">
    <name type="scientific">Coptis chinensis</name>
    <dbReference type="NCBI Taxonomy" id="261450"/>
    <lineage>
        <taxon>Eukaryota</taxon>
        <taxon>Viridiplantae</taxon>
        <taxon>Streptophyta</taxon>
        <taxon>Embryophyta</taxon>
        <taxon>Tracheophyta</taxon>
        <taxon>Spermatophyta</taxon>
        <taxon>Magnoliopsida</taxon>
        <taxon>Ranunculales</taxon>
        <taxon>Ranunculaceae</taxon>
        <taxon>Coptidoideae</taxon>
        <taxon>Coptis</taxon>
    </lineage>
</organism>
<evidence type="ECO:0000256" key="8">
    <source>
        <dbReference type="ARBA" id="ARBA00023002"/>
    </source>
</evidence>
<keyword evidence="9" id="KW-0408">Iron</keyword>
<dbReference type="InterPro" id="IPR001128">
    <property type="entry name" value="Cyt_P450"/>
</dbReference>
<dbReference type="PANTHER" id="PTHR47953:SF19">
    <property type="entry name" value="OS06G0641600 PROTEIN"/>
    <property type="match status" value="1"/>
</dbReference>
<dbReference type="GO" id="GO:0005506">
    <property type="term" value="F:iron ion binding"/>
    <property type="evidence" value="ECO:0007669"/>
    <property type="project" value="InterPro"/>
</dbReference>
<evidence type="ECO:0000259" key="12">
    <source>
        <dbReference type="Pfam" id="PF14111"/>
    </source>
</evidence>
<keyword evidence="8" id="KW-0560">Oxidoreductase</keyword>
<evidence type="ECO:0000256" key="1">
    <source>
        <dbReference type="ARBA" id="ARBA00001971"/>
    </source>
</evidence>
<name>A0A835LE46_9MAGN</name>
<evidence type="ECO:0000256" key="11">
    <source>
        <dbReference type="ARBA" id="ARBA00023136"/>
    </source>
</evidence>
<comment type="caution">
    <text evidence="13">The sequence shown here is derived from an EMBL/GenBank/DDBJ whole genome shotgun (WGS) entry which is preliminary data.</text>
</comment>
<dbReference type="GO" id="GO:0020037">
    <property type="term" value="F:heme binding"/>
    <property type="evidence" value="ECO:0007669"/>
    <property type="project" value="InterPro"/>
</dbReference>
<dbReference type="GO" id="GO:0016020">
    <property type="term" value="C:membrane"/>
    <property type="evidence" value="ECO:0007669"/>
    <property type="project" value="UniProtKB-SubCell"/>
</dbReference>
<evidence type="ECO:0000256" key="4">
    <source>
        <dbReference type="ARBA" id="ARBA00022617"/>
    </source>
</evidence>
<evidence type="ECO:0000256" key="6">
    <source>
        <dbReference type="ARBA" id="ARBA00022723"/>
    </source>
</evidence>
<dbReference type="Pfam" id="PF14111">
    <property type="entry name" value="DUF4283"/>
    <property type="match status" value="1"/>
</dbReference>
<keyword evidence="14" id="KW-1185">Reference proteome</keyword>
<reference evidence="13 14" key="1">
    <citation type="submission" date="2020-10" db="EMBL/GenBank/DDBJ databases">
        <title>The Coptis chinensis genome and diversification of protoberbering-type alkaloids.</title>
        <authorList>
            <person name="Wang B."/>
            <person name="Shu S."/>
            <person name="Song C."/>
            <person name="Liu Y."/>
        </authorList>
    </citation>
    <scope>NUCLEOTIDE SEQUENCE [LARGE SCALE GENOMIC DNA]</scope>
    <source>
        <strain evidence="13">HL-2020</strain>
        <tissue evidence="13">Leaf</tissue>
    </source>
</reference>
<dbReference type="InterPro" id="IPR036396">
    <property type="entry name" value="Cyt_P450_sf"/>
</dbReference>
<keyword evidence="10" id="KW-0503">Monooxygenase</keyword>
<keyword evidence="4" id="KW-0349">Heme</keyword>
<protein>
    <recommendedName>
        <fullName evidence="12">DUF4283 domain-containing protein</fullName>
    </recommendedName>
</protein>
<evidence type="ECO:0000256" key="5">
    <source>
        <dbReference type="ARBA" id="ARBA00022692"/>
    </source>
</evidence>
<keyword evidence="11" id="KW-0472">Membrane</keyword>
<keyword evidence="6" id="KW-0479">Metal-binding</keyword>
<sequence>MMKTHDDVVFSDRPEILVTKVLLSYNYLGSIISTYGEFWRQLRKICVVELLTTKRVQSFWSLREAARNPVEEIHSLVGSPINLSEKVFLYTYNISSRSTFDRMRVKANKGEIEEDLVDVLLQLKDENDYEFPIGKNNVKSLITDLVTVVKETLRLHPPRESKERCELNGYEIPERTSIIVNAWAIARDPEYWNDAESFKPERFDDVSIDYKGTNFEYTPFGAGDALVIEDQVFEEGAKEWEDRVVGFFLGKKLPYTMVKTNVSKRWNLKGDFDLALDGYIYYFKFYNNEDRESVLDNGSFYIAQKLFVI</sequence>
<dbReference type="GO" id="GO:0016705">
    <property type="term" value="F:oxidoreductase activity, acting on paired donors, with incorporation or reduction of molecular oxygen"/>
    <property type="evidence" value="ECO:0007669"/>
    <property type="project" value="InterPro"/>
</dbReference>
<proteinExistence type="inferred from homology"/>